<dbReference type="InterPro" id="IPR003343">
    <property type="entry name" value="Big_2"/>
</dbReference>
<dbReference type="Pfam" id="PF02368">
    <property type="entry name" value="Big_2"/>
    <property type="match status" value="1"/>
</dbReference>
<dbReference type="Gene3D" id="2.60.40.680">
    <property type="match status" value="1"/>
</dbReference>
<dbReference type="InterPro" id="IPR048482">
    <property type="entry name" value="GH141_ins"/>
</dbReference>
<dbReference type="RefSeq" id="WP_282910525.1">
    <property type="nucleotide sequence ID" value="NZ_JAGRPV010000001.1"/>
</dbReference>
<dbReference type="Gene3D" id="2.160.20.10">
    <property type="entry name" value="Single-stranded right-handed beta-helix, Pectin lyase-like"/>
    <property type="match status" value="2"/>
</dbReference>
<accession>A0ABT6TLP1</accession>
<dbReference type="SUPFAM" id="SSF49384">
    <property type="entry name" value="Carbohydrate-binding domain"/>
    <property type="match status" value="1"/>
</dbReference>
<feature type="chain" id="PRO_5046548384" evidence="1">
    <location>
        <begin position="28"/>
        <end position="1360"/>
    </location>
</feature>
<gene>
    <name evidence="4" type="ORF">KB449_22690</name>
</gene>
<dbReference type="InterPro" id="IPR011050">
    <property type="entry name" value="Pectin_lyase_fold/virulence"/>
</dbReference>
<dbReference type="InterPro" id="IPR006626">
    <property type="entry name" value="PbH1"/>
</dbReference>
<proteinExistence type="predicted"/>
<protein>
    <submittedName>
        <fullName evidence="4">Ig-like domain-containing protein</fullName>
    </submittedName>
</protein>
<dbReference type="SUPFAM" id="SSF51126">
    <property type="entry name" value="Pectin lyase-like"/>
    <property type="match status" value="1"/>
</dbReference>
<dbReference type="InterPro" id="IPR012334">
    <property type="entry name" value="Pectin_lyas_fold"/>
</dbReference>
<dbReference type="SMART" id="SM00710">
    <property type="entry name" value="PbH1"/>
    <property type="match status" value="6"/>
</dbReference>
<dbReference type="Gene3D" id="2.60.40.1080">
    <property type="match status" value="2"/>
</dbReference>
<evidence type="ECO:0000313" key="4">
    <source>
        <dbReference type="EMBL" id="MDI4647778.1"/>
    </source>
</evidence>
<dbReference type="InterPro" id="IPR008965">
    <property type="entry name" value="CBM2/CBM3_carb-bd_dom_sf"/>
</dbReference>
<evidence type="ECO:0000259" key="2">
    <source>
        <dbReference type="Pfam" id="PF02368"/>
    </source>
</evidence>
<keyword evidence="5" id="KW-1185">Reference proteome</keyword>
<feature type="signal peptide" evidence="1">
    <location>
        <begin position="1"/>
        <end position="27"/>
    </location>
</feature>
<evidence type="ECO:0000256" key="1">
    <source>
        <dbReference type="SAM" id="SignalP"/>
    </source>
</evidence>
<feature type="domain" description="GH141-like insertion" evidence="3">
    <location>
        <begin position="147"/>
        <end position="269"/>
    </location>
</feature>
<dbReference type="SUPFAM" id="SSF49373">
    <property type="entry name" value="Invasin/intimin cell-adhesion fragments"/>
    <property type="match status" value="1"/>
</dbReference>
<organism evidence="4 5">
    <name type="scientific">Cohnella hashimotonis</name>
    <dbReference type="NCBI Taxonomy" id="2826895"/>
    <lineage>
        <taxon>Bacteria</taxon>
        <taxon>Bacillati</taxon>
        <taxon>Bacillota</taxon>
        <taxon>Bacilli</taxon>
        <taxon>Bacillales</taxon>
        <taxon>Paenibacillaceae</taxon>
        <taxon>Cohnella</taxon>
    </lineage>
</organism>
<dbReference type="InterPro" id="IPR008964">
    <property type="entry name" value="Invasin/intimin_cell_adhesion"/>
</dbReference>
<evidence type="ECO:0000259" key="3">
    <source>
        <dbReference type="Pfam" id="PF21231"/>
    </source>
</evidence>
<dbReference type="PANTHER" id="PTHR36453">
    <property type="entry name" value="SECRETED PROTEIN-RELATED"/>
    <property type="match status" value="1"/>
</dbReference>
<keyword evidence="1" id="KW-0732">Signal</keyword>
<sequence>MRKKLKRAATGLLAVWMAIFSAGPVYGDEPATPADPVQAAFYVSPDGDDDNPGSEALPFATLQKAQEAVRGANDAMTGDIVVYLRGGSYVLSAPLALDEEDSGTEGHSVIFAAYGNEMPVVEGGRDLTGWTLYDAANHIYAAPAADLRTRQLYVNGIRAVRARMEAPLNNAVKTTSGYTSDDAWLTDLARPKEVEAVFNAAWTSPRIRVTGITNQSGKAAIALNSALWSAVMNRSHLEQWYLENAYEFIDQAGEWYLDDQNETIYYKPRPGENMATARVTAPVLENLVNIEGSSVDAQAGNIRFEGIGFAYTTWMQPTDEGGWNDEQNNYKVGTLEMPQAAVNVQYAHDIAFERCDFSKMGGTGINLLKGVQNHLIEGGRFFDISGSAVNAGQTSKTSASVYNPSDARMILKNNDIVNNYIHDIGVEYKSATAVTVAFPMDIDISHNEIFNIPYSGISFFGSVYAPVTTTKNARVEDNFVHDLMGDGIFDGGAIYAFGVTGGTTANPNLISGNYIKNQMNRYATIYMDQSSDFWKIENNVVDLRDEPIWDDIYDTYWAFANINTHDIRLDGNYSTTSAFWNKSSSDSIIKTNDHIYPEGNWPAAAQAIIANAGLEPAYQDIALGTIENLKVPDAVNLSSTAAQTFQIVPEAETGRGTPVDISAAQAYFTSSDPAVATVDASGTVTAISAGRVDIVLHLFWNGSLVKKTVPVYVDDVLDDIEVYYALENVKHVVPASMTFVPGTVRQLVARGVTNYGQTIGGTEVTFGSSDPSVATAVYGLLTTHTPGTANISVSTSLNGVTVTKEIGIDVVDYSDEDSLDVPAYSINELIRDPGGWYSKLSSGTITPGAGTLEVNTPGSGYALYEEKTFGDELLSMNIKINATGGWPSIVLRSQKLDKDFTAADNSLYMICFKPDIIELHRFSGGERTVFFGEIAGFDSLGAASYPNSSIPFHETHFVQAGAVNESGGVRIILNVDGQNVFTYLDTSPDRIAGDGYFGLYARSGSMTLGETALGLPGEDEWPIPDAPEASLSGVGTATVDRNVTLTGAIVPNSALTLNGAEIAYDPAAFEFEAISSLAPGVTVSASEAVYGTVELAFSGTGTSLGGFVEKKLFAATFKAKSAAASSAIELSAVRLTDMNEDEVDTAPTAKSIAVSAPVTGGIYETFDGYAAGNISGASGYIVTPTNLGYFTIQESPTSADKSLHLYKTTTNDTSSSTLTKIYSSAGIAGKVRVSYQVKKESGVASPQSFVNLRDKSGKVIATVIVDDTLHVKLASDNTVVTSGQLLSDIWYQVTLNLDFDAHTVSVQIKELSGANRAWALPSQSMQNVAAANFSRAEYVLWNTRTGAYSYNDLIAEPVTP</sequence>
<evidence type="ECO:0000313" key="5">
    <source>
        <dbReference type="Proteomes" id="UP001161691"/>
    </source>
</evidence>
<dbReference type="EMBL" id="JAGRPV010000001">
    <property type="protein sequence ID" value="MDI4647778.1"/>
    <property type="molecule type" value="Genomic_DNA"/>
</dbReference>
<reference evidence="4" key="1">
    <citation type="submission" date="2023-04" db="EMBL/GenBank/DDBJ databases">
        <title>Comparative genomic analysis of Cohnella hashimotonis sp. nov., isolated from the International Space Station.</title>
        <authorList>
            <person name="Venkateswaran K."/>
            <person name="Simpson A."/>
        </authorList>
    </citation>
    <scope>NUCLEOTIDE SEQUENCE</scope>
    <source>
        <strain evidence="4">F6_2S_P_1</strain>
    </source>
</reference>
<dbReference type="Pfam" id="PF21231">
    <property type="entry name" value="GH141_M"/>
    <property type="match status" value="1"/>
</dbReference>
<dbReference type="Proteomes" id="UP001161691">
    <property type="component" value="Unassembled WGS sequence"/>
</dbReference>
<feature type="domain" description="BIG2" evidence="2">
    <location>
        <begin position="665"/>
        <end position="694"/>
    </location>
</feature>
<dbReference type="PANTHER" id="PTHR36453:SF1">
    <property type="entry name" value="RIGHT HANDED BETA HELIX DOMAIN-CONTAINING PROTEIN"/>
    <property type="match status" value="1"/>
</dbReference>
<name>A0ABT6TLP1_9BACL</name>
<comment type="caution">
    <text evidence="4">The sequence shown here is derived from an EMBL/GenBank/DDBJ whole genome shotgun (WGS) entry which is preliminary data.</text>
</comment>